<dbReference type="Proteomes" id="UP000325440">
    <property type="component" value="Unassembled WGS sequence"/>
</dbReference>
<dbReference type="EMBL" id="CABPRJ010002368">
    <property type="protein sequence ID" value="VVC43262.1"/>
    <property type="molecule type" value="Genomic_DNA"/>
</dbReference>
<organism evidence="2 3">
    <name type="scientific">Cinara cedri</name>
    <dbReference type="NCBI Taxonomy" id="506608"/>
    <lineage>
        <taxon>Eukaryota</taxon>
        <taxon>Metazoa</taxon>
        <taxon>Ecdysozoa</taxon>
        <taxon>Arthropoda</taxon>
        <taxon>Hexapoda</taxon>
        <taxon>Insecta</taxon>
        <taxon>Pterygota</taxon>
        <taxon>Neoptera</taxon>
        <taxon>Paraneoptera</taxon>
        <taxon>Hemiptera</taxon>
        <taxon>Sternorrhyncha</taxon>
        <taxon>Aphidomorpha</taxon>
        <taxon>Aphidoidea</taxon>
        <taxon>Aphididae</taxon>
        <taxon>Lachninae</taxon>
        <taxon>Cinara</taxon>
    </lineage>
</organism>
<feature type="compositionally biased region" description="Polar residues" evidence="1">
    <location>
        <begin position="104"/>
        <end position="116"/>
    </location>
</feature>
<feature type="compositionally biased region" description="Acidic residues" evidence="1">
    <location>
        <begin position="67"/>
        <end position="76"/>
    </location>
</feature>
<feature type="region of interest" description="Disordered" evidence="1">
    <location>
        <begin position="1"/>
        <end position="154"/>
    </location>
</feature>
<evidence type="ECO:0000256" key="1">
    <source>
        <dbReference type="SAM" id="MobiDB-lite"/>
    </source>
</evidence>
<keyword evidence="3" id="KW-1185">Reference proteome</keyword>
<evidence type="ECO:0000313" key="3">
    <source>
        <dbReference type="Proteomes" id="UP000325440"/>
    </source>
</evidence>
<protein>
    <submittedName>
        <fullName evidence="2">Uncharacterized protein</fullName>
    </submittedName>
</protein>
<gene>
    <name evidence="2" type="ORF">CINCED_3A007784</name>
</gene>
<name>A0A5E4NL65_9HEMI</name>
<feature type="compositionally biased region" description="Basic and acidic residues" evidence="1">
    <location>
        <begin position="140"/>
        <end position="154"/>
    </location>
</feature>
<evidence type="ECO:0000313" key="2">
    <source>
        <dbReference type="EMBL" id="VVC43262.1"/>
    </source>
</evidence>
<proteinExistence type="predicted"/>
<sequence length="230" mass="25999">MHTCRFKVHSNTSVDSNEMENPIEGMSVQDDQNDNQSSSIKQSLAAESKVLDDNLIKKTKSFYNKDDGEDQDDESSESSSIKRSLAAESKSFYNKDDGEDQGDESIQSSSIKQSLAATVDEGADKTCKDNIASGKTSKRSYHDGKSKSEMDKSSEDYNKKYYQEYITLALWCIKKRPGEGLEDFKERVKNSKEPLKSPPTNMSIDENFDEFINGFIRLHPIHICTELMDK</sequence>
<dbReference type="AlphaFoldDB" id="A0A5E4NL65"/>
<reference evidence="2 3" key="1">
    <citation type="submission" date="2019-08" db="EMBL/GenBank/DDBJ databases">
        <authorList>
            <person name="Alioto T."/>
            <person name="Alioto T."/>
            <person name="Gomez Garrido J."/>
        </authorList>
    </citation>
    <scope>NUCLEOTIDE SEQUENCE [LARGE SCALE GENOMIC DNA]</scope>
</reference>
<accession>A0A5E4NL65</accession>